<feature type="compositionally biased region" description="Polar residues" evidence="1">
    <location>
        <begin position="28"/>
        <end position="50"/>
    </location>
</feature>
<organism evidence="3 4">
    <name type="scientific">Mesorhizobium robiniae</name>
    <dbReference type="NCBI Taxonomy" id="559315"/>
    <lineage>
        <taxon>Bacteria</taxon>
        <taxon>Pseudomonadati</taxon>
        <taxon>Pseudomonadota</taxon>
        <taxon>Alphaproteobacteria</taxon>
        <taxon>Hyphomicrobiales</taxon>
        <taxon>Phyllobacteriaceae</taxon>
        <taxon>Mesorhizobium</taxon>
    </lineage>
</organism>
<accession>A0ABV2GUX1</accession>
<feature type="region of interest" description="Disordered" evidence="1">
    <location>
        <begin position="26"/>
        <end position="75"/>
    </location>
</feature>
<name>A0ABV2GUX1_9HYPH</name>
<protein>
    <submittedName>
        <fullName evidence="3">PBP1b-binding outer membrane lipoprotein LpoB</fullName>
    </submittedName>
</protein>
<proteinExistence type="predicted"/>
<evidence type="ECO:0000256" key="1">
    <source>
        <dbReference type="SAM" id="MobiDB-lite"/>
    </source>
</evidence>
<comment type="caution">
    <text evidence="3">The sequence shown here is derived from an EMBL/GenBank/DDBJ whole genome shotgun (WGS) entry which is preliminary data.</text>
</comment>
<dbReference type="Proteomes" id="UP001549204">
    <property type="component" value="Unassembled WGS sequence"/>
</dbReference>
<keyword evidence="2" id="KW-0732">Signal</keyword>
<evidence type="ECO:0000313" key="3">
    <source>
        <dbReference type="EMBL" id="MET3582083.1"/>
    </source>
</evidence>
<feature type="signal peptide" evidence="2">
    <location>
        <begin position="1"/>
        <end position="22"/>
    </location>
</feature>
<evidence type="ECO:0000256" key="2">
    <source>
        <dbReference type="SAM" id="SignalP"/>
    </source>
</evidence>
<sequence>MAKSRLTRLSFLSVLVAAFALAGCSNEAEPTQGNTSSTEPTQSNTNTVEQSPEVDKDPTPKSSTGGDQPGTPPAQ</sequence>
<keyword evidence="4" id="KW-1185">Reference proteome</keyword>
<dbReference type="EMBL" id="JBEPMC010000010">
    <property type="protein sequence ID" value="MET3582083.1"/>
    <property type="molecule type" value="Genomic_DNA"/>
</dbReference>
<feature type="chain" id="PRO_5047182999" evidence="2">
    <location>
        <begin position="23"/>
        <end position="75"/>
    </location>
</feature>
<dbReference type="PROSITE" id="PS51257">
    <property type="entry name" value="PROKAR_LIPOPROTEIN"/>
    <property type="match status" value="1"/>
</dbReference>
<reference evidence="3 4" key="1">
    <citation type="submission" date="2024-06" db="EMBL/GenBank/DDBJ databases">
        <title>Genomic Encyclopedia of Type Strains, Phase IV (KMG-IV): sequencing the most valuable type-strain genomes for metagenomic binning, comparative biology and taxonomic classification.</title>
        <authorList>
            <person name="Goeker M."/>
        </authorList>
    </citation>
    <scope>NUCLEOTIDE SEQUENCE [LARGE SCALE GENOMIC DNA]</scope>
    <source>
        <strain evidence="3 4">DSM 100022</strain>
    </source>
</reference>
<gene>
    <name evidence="3" type="ORF">ABID19_005141</name>
</gene>
<dbReference type="RefSeq" id="WP_354493649.1">
    <property type="nucleotide sequence ID" value="NZ_JBEPMC010000010.1"/>
</dbReference>
<evidence type="ECO:0000313" key="4">
    <source>
        <dbReference type="Proteomes" id="UP001549204"/>
    </source>
</evidence>
<keyword evidence="3" id="KW-0449">Lipoprotein</keyword>